<evidence type="ECO:0000259" key="8">
    <source>
        <dbReference type="Pfam" id="PF05193"/>
    </source>
</evidence>
<comment type="similarity">
    <text evidence="1">Belongs to the peptidase M16 family.</text>
</comment>
<name>A0A0B7HEF7_9FLAO</name>
<feature type="chain" id="PRO_5002117231" evidence="6">
    <location>
        <begin position="20"/>
        <end position="441"/>
    </location>
</feature>
<evidence type="ECO:0000256" key="3">
    <source>
        <dbReference type="ARBA" id="ARBA00022801"/>
    </source>
</evidence>
<feature type="signal peptide" evidence="6">
    <location>
        <begin position="1"/>
        <end position="19"/>
    </location>
</feature>
<dbReference type="Pfam" id="PF00675">
    <property type="entry name" value="Peptidase_M16"/>
    <property type="match status" value="1"/>
</dbReference>
<gene>
    <name evidence="9" type="ORF">CCYN2B_30013</name>
</gene>
<dbReference type="eggNOG" id="COG0612">
    <property type="taxonomic scope" value="Bacteria"/>
</dbReference>
<dbReference type="GO" id="GO:0004222">
    <property type="term" value="F:metalloendopeptidase activity"/>
    <property type="evidence" value="ECO:0007669"/>
    <property type="project" value="UniProtKB-EC"/>
</dbReference>
<dbReference type="InterPro" id="IPR050626">
    <property type="entry name" value="Peptidase_M16"/>
</dbReference>
<dbReference type="Proteomes" id="UP000038055">
    <property type="component" value="Unassembled WGS sequence"/>
</dbReference>
<dbReference type="PANTHER" id="PTHR43690:SF35">
    <property type="entry name" value="NON-CATALYTIC MEMBER OF PEPTIDASE SUBFAMILY M16B-RELATED"/>
    <property type="match status" value="1"/>
</dbReference>
<dbReference type="Pfam" id="PF05193">
    <property type="entry name" value="Peptidase_M16_C"/>
    <property type="match status" value="1"/>
</dbReference>
<dbReference type="GO" id="GO:0006508">
    <property type="term" value="P:proteolysis"/>
    <property type="evidence" value="ECO:0007669"/>
    <property type="project" value="UniProtKB-KW"/>
</dbReference>
<evidence type="ECO:0000256" key="1">
    <source>
        <dbReference type="ARBA" id="ARBA00007261"/>
    </source>
</evidence>
<feature type="domain" description="Peptidase M16 N-terminal" evidence="7">
    <location>
        <begin position="35"/>
        <end position="151"/>
    </location>
</feature>
<dbReference type="Gene3D" id="3.30.830.10">
    <property type="entry name" value="Metalloenzyme, LuxS/M16 peptidase-like"/>
    <property type="match status" value="2"/>
</dbReference>
<dbReference type="SUPFAM" id="SSF63411">
    <property type="entry name" value="LuxS/MPP-like metallohydrolase"/>
    <property type="match status" value="2"/>
</dbReference>
<evidence type="ECO:0000256" key="5">
    <source>
        <dbReference type="ARBA" id="ARBA00023049"/>
    </source>
</evidence>
<dbReference type="GO" id="GO:0046872">
    <property type="term" value="F:metal ion binding"/>
    <property type="evidence" value="ECO:0007669"/>
    <property type="project" value="InterPro"/>
</dbReference>
<evidence type="ECO:0000256" key="6">
    <source>
        <dbReference type="SAM" id="SignalP"/>
    </source>
</evidence>
<dbReference type="InterPro" id="IPR011765">
    <property type="entry name" value="Pept_M16_N"/>
</dbReference>
<dbReference type="AlphaFoldDB" id="A0A0B7HEF7"/>
<dbReference type="InterPro" id="IPR011249">
    <property type="entry name" value="Metalloenz_LuxS/M16"/>
</dbReference>
<dbReference type="EMBL" id="CDOD01000023">
    <property type="protein sequence ID" value="CEN35968.1"/>
    <property type="molecule type" value="Genomic_DNA"/>
</dbReference>
<keyword evidence="2 9" id="KW-0645">Protease</keyword>
<keyword evidence="5" id="KW-0482">Metalloprotease</keyword>
<dbReference type="EC" id="3.4.24.64" evidence="9"/>
<evidence type="ECO:0000313" key="9">
    <source>
        <dbReference type="EMBL" id="CEN35968.1"/>
    </source>
</evidence>
<accession>A0A0B7HEF7</accession>
<evidence type="ECO:0000313" key="10">
    <source>
        <dbReference type="Proteomes" id="UP000038055"/>
    </source>
</evidence>
<evidence type="ECO:0000256" key="4">
    <source>
        <dbReference type="ARBA" id="ARBA00022833"/>
    </source>
</evidence>
<evidence type="ECO:0000256" key="2">
    <source>
        <dbReference type="ARBA" id="ARBA00022670"/>
    </source>
</evidence>
<dbReference type="STRING" id="28189.CCYN74_90018"/>
<keyword evidence="4" id="KW-0862">Zinc</keyword>
<reference evidence="10" key="1">
    <citation type="submission" date="2015-01" db="EMBL/GenBank/DDBJ databases">
        <authorList>
            <person name="MANFREDI Pablo"/>
        </authorList>
    </citation>
    <scope>NUCLEOTIDE SEQUENCE [LARGE SCALE GENOMIC DNA]</scope>
    <source>
        <strain evidence="10">Ccyn2B</strain>
    </source>
</reference>
<keyword evidence="3 9" id="KW-0378">Hydrolase</keyword>
<keyword evidence="10" id="KW-1185">Reference proteome</keyword>
<feature type="domain" description="Peptidase M16 C-terminal" evidence="8">
    <location>
        <begin position="193"/>
        <end position="369"/>
    </location>
</feature>
<sequence length="441" mass="50544">MKNELLLTAVMLSGSFSMAQEVAFEEYDLTNGLHVILHQDNSAPVVAVGVMYHVGAKDEDRTRTGFAHFFEHLLFEGTQNIERGKWFDIVSSNGGMNNAFTTQDKTYYYEVFPSNSLELGLWMESERLLHPVINEIGVSTQNSVVKEEKKQRLDNAPYGKIMYRTGINPHLFKKHPYGESVIGQIEHLDAAKLEEFIAFKKKFYNPNNAVLVVTGDFEKLQTKKWIENYFGSIPNTGEKIVRTKIQEEPITKAIKVTDYDANIQLPIKIYAYRTPGMTEKDAYVLDLISSILTGGKSSRMYKKMVDEKKTALQVLAFSDSQEDYGTYIMGALPMAGINLETLGKEMDEEIQKLQNELISKREFDKLQNQIESRFVSANSNMEGIALSLANYYLFYKDTGLINKQIDIYRSITREDIQRVARKYLNENQRLDLDYLPENLKQ</sequence>
<dbReference type="PANTHER" id="PTHR43690">
    <property type="entry name" value="NARDILYSIN"/>
    <property type="match status" value="1"/>
</dbReference>
<proteinExistence type="inferred from homology"/>
<dbReference type="InterPro" id="IPR007863">
    <property type="entry name" value="Peptidase_M16_C"/>
</dbReference>
<organism evidence="9 10">
    <name type="scientific">Capnocytophaga cynodegmi</name>
    <dbReference type="NCBI Taxonomy" id="28189"/>
    <lineage>
        <taxon>Bacteria</taxon>
        <taxon>Pseudomonadati</taxon>
        <taxon>Bacteroidota</taxon>
        <taxon>Flavobacteriia</taxon>
        <taxon>Flavobacteriales</taxon>
        <taxon>Flavobacteriaceae</taxon>
        <taxon>Capnocytophaga</taxon>
    </lineage>
</organism>
<protein>
    <submittedName>
        <fullName evidence="9">Uncharacterized zinc protease y4wA</fullName>
        <ecNumber evidence="9">3.4.24.64</ecNumber>
    </submittedName>
</protein>
<keyword evidence="6" id="KW-0732">Signal</keyword>
<evidence type="ECO:0000259" key="7">
    <source>
        <dbReference type="Pfam" id="PF00675"/>
    </source>
</evidence>